<evidence type="ECO:0000313" key="5">
    <source>
        <dbReference type="RefSeq" id="XP_021814934.1"/>
    </source>
</evidence>
<name>A0A6P5SG29_PRUAV</name>
<organism evidence="3 5">
    <name type="scientific">Prunus avium</name>
    <name type="common">Cherry</name>
    <name type="synonym">Cerasus avium</name>
    <dbReference type="NCBI Taxonomy" id="42229"/>
    <lineage>
        <taxon>Eukaryota</taxon>
        <taxon>Viridiplantae</taxon>
        <taxon>Streptophyta</taxon>
        <taxon>Embryophyta</taxon>
        <taxon>Tracheophyta</taxon>
        <taxon>Spermatophyta</taxon>
        <taxon>Magnoliopsida</taxon>
        <taxon>eudicotyledons</taxon>
        <taxon>Gunneridae</taxon>
        <taxon>Pentapetalae</taxon>
        <taxon>rosids</taxon>
        <taxon>fabids</taxon>
        <taxon>Rosales</taxon>
        <taxon>Rosaceae</taxon>
        <taxon>Amygdaloideae</taxon>
        <taxon>Amygdaleae</taxon>
        <taxon>Prunus</taxon>
    </lineage>
</organism>
<feature type="region of interest" description="Disordered" evidence="1">
    <location>
        <begin position="216"/>
        <end position="265"/>
    </location>
</feature>
<dbReference type="RefSeq" id="XP_021814934.1">
    <property type="nucleotide sequence ID" value="XM_021959242.1"/>
</dbReference>
<evidence type="ECO:0000256" key="2">
    <source>
        <dbReference type="SAM" id="SignalP"/>
    </source>
</evidence>
<gene>
    <name evidence="5" type="primary">LOC110757582</name>
    <name evidence="4" type="synonym">LOC110744914</name>
</gene>
<keyword evidence="2" id="KW-0732">Signal</keyword>
<evidence type="ECO:0000313" key="3">
    <source>
        <dbReference type="Proteomes" id="UP000515124"/>
    </source>
</evidence>
<dbReference type="KEGG" id="pavi:110757582"/>
<feature type="signal peptide" evidence="2">
    <location>
        <begin position="1"/>
        <end position="16"/>
    </location>
</feature>
<accession>A0A6P5SG29</accession>
<dbReference type="KEGG" id="pavi:110744914"/>
<feature type="compositionally biased region" description="Low complexity" evidence="1">
    <location>
        <begin position="244"/>
        <end position="257"/>
    </location>
</feature>
<evidence type="ECO:0000313" key="4">
    <source>
        <dbReference type="RefSeq" id="XP_021800642.1"/>
    </source>
</evidence>
<dbReference type="AlphaFoldDB" id="A0A6P5SG29"/>
<keyword evidence="3" id="KW-1185">Reference proteome</keyword>
<reference evidence="4 5" key="1">
    <citation type="submission" date="2025-04" db="UniProtKB">
        <authorList>
            <consortium name="RefSeq"/>
        </authorList>
    </citation>
    <scope>IDENTIFICATION</scope>
</reference>
<feature type="chain" id="PRO_5044648897" evidence="2">
    <location>
        <begin position="17"/>
        <end position="265"/>
    </location>
</feature>
<dbReference type="PANTHER" id="PTHR34222">
    <property type="entry name" value="GAG_PRE-INTEGRS DOMAIN-CONTAINING PROTEIN"/>
    <property type="match status" value="1"/>
</dbReference>
<sequence length="265" mass="29597">MVQCWLLNSMTRNLRAIFLSLSTAKEVWDAVTQTYSIGKDASKLYELRCKALATRQNGTSLSDYYGTLQLIWQEIDVLRPSKMKCSDDVAARTTEISNERLYDFLAGLDHHLDRIRGQVLAEDPLPSVQAAYAQVCSEANRQATMLAGSHVDGSAMTTTLHRPVPRSGHPKPGQKELDTRQCTHCGKKKHTRETCFELVGYPDWWVDKQEKGKEKKKSVANLASQPLPHGSSPHMDQSALRVFPNTTSTSSPYPGSSDKGADWSW</sequence>
<proteinExistence type="predicted"/>
<dbReference type="PANTHER" id="PTHR34222:SF43">
    <property type="entry name" value="RETROTRANSPOSON GAG DOMAIN-CONTAINING PROTEIN"/>
    <property type="match status" value="1"/>
</dbReference>
<dbReference type="RefSeq" id="XP_021800642.1">
    <property type="nucleotide sequence ID" value="XM_021944950.1"/>
</dbReference>
<protein>
    <submittedName>
        <fullName evidence="4">Uncharacterized protein LOC110744914</fullName>
    </submittedName>
    <submittedName>
        <fullName evidence="5">Uncharacterized protein LOC110757582</fullName>
    </submittedName>
</protein>
<evidence type="ECO:0000256" key="1">
    <source>
        <dbReference type="SAM" id="MobiDB-lite"/>
    </source>
</evidence>
<dbReference type="GeneID" id="110757582"/>
<dbReference type="Proteomes" id="UP000515124">
    <property type="component" value="Unplaced"/>
</dbReference>